<comment type="subcellular location">
    <subcellularLocation>
        <location evidence="4 5">Nucleus</location>
    </subcellularLocation>
</comment>
<feature type="compositionally biased region" description="Basic and acidic residues" evidence="6">
    <location>
        <begin position="201"/>
        <end position="210"/>
    </location>
</feature>
<organism evidence="8 9">
    <name type="scientific">Passalora fulva</name>
    <name type="common">Tomato leaf mold</name>
    <name type="synonym">Cladosporium fulvum</name>
    <dbReference type="NCBI Taxonomy" id="5499"/>
    <lineage>
        <taxon>Eukaryota</taxon>
        <taxon>Fungi</taxon>
        <taxon>Dikarya</taxon>
        <taxon>Ascomycota</taxon>
        <taxon>Pezizomycotina</taxon>
        <taxon>Dothideomycetes</taxon>
        <taxon>Dothideomycetidae</taxon>
        <taxon>Mycosphaerellales</taxon>
        <taxon>Mycosphaerellaceae</taxon>
        <taxon>Fulvia</taxon>
    </lineage>
</organism>
<dbReference type="InterPro" id="IPR051000">
    <property type="entry name" value="Homeobox_DNA-bind_prot"/>
</dbReference>
<evidence type="ECO:0000256" key="5">
    <source>
        <dbReference type="RuleBase" id="RU000682"/>
    </source>
</evidence>
<dbReference type="PROSITE" id="PS00027">
    <property type="entry name" value="HOMEOBOX_1"/>
    <property type="match status" value="1"/>
</dbReference>
<dbReference type="GO" id="GO:0000981">
    <property type="term" value="F:DNA-binding transcription factor activity, RNA polymerase II-specific"/>
    <property type="evidence" value="ECO:0007669"/>
    <property type="project" value="InterPro"/>
</dbReference>
<dbReference type="GO" id="GO:0000978">
    <property type="term" value="F:RNA polymerase II cis-regulatory region sequence-specific DNA binding"/>
    <property type="evidence" value="ECO:0007669"/>
    <property type="project" value="TreeGrafter"/>
</dbReference>
<feature type="region of interest" description="Disordered" evidence="6">
    <location>
        <begin position="59"/>
        <end position="140"/>
    </location>
</feature>
<feature type="compositionally biased region" description="Polar residues" evidence="6">
    <location>
        <begin position="93"/>
        <end position="104"/>
    </location>
</feature>
<keyword evidence="2 4" id="KW-0371">Homeobox</keyword>
<feature type="region of interest" description="Disordered" evidence="6">
    <location>
        <begin position="343"/>
        <end position="387"/>
    </location>
</feature>
<evidence type="ECO:0000313" key="9">
    <source>
        <dbReference type="Proteomes" id="UP000756132"/>
    </source>
</evidence>
<dbReference type="SMART" id="SM00389">
    <property type="entry name" value="HOX"/>
    <property type="match status" value="1"/>
</dbReference>
<dbReference type="GO" id="GO:0030154">
    <property type="term" value="P:cell differentiation"/>
    <property type="evidence" value="ECO:0007669"/>
    <property type="project" value="TreeGrafter"/>
</dbReference>
<gene>
    <name evidence="8" type="ORF">CLAFUR5_01434</name>
</gene>
<feature type="DNA-binding region" description="Homeobox" evidence="4">
    <location>
        <begin position="113"/>
        <end position="172"/>
    </location>
</feature>
<dbReference type="PANTHER" id="PTHR24324:SF9">
    <property type="entry name" value="HOMEOBOX DOMAIN-CONTAINING PROTEIN"/>
    <property type="match status" value="1"/>
</dbReference>
<feature type="compositionally biased region" description="Basic residues" evidence="6">
    <location>
        <begin position="455"/>
        <end position="465"/>
    </location>
</feature>
<feature type="compositionally biased region" description="Polar residues" evidence="6">
    <location>
        <begin position="440"/>
        <end position="453"/>
    </location>
</feature>
<evidence type="ECO:0000259" key="7">
    <source>
        <dbReference type="PROSITE" id="PS50071"/>
    </source>
</evidence>
<dbReference type="InterPro" id="IPR009057">
    <property type="entry name" value="Homeodomain-like_sf"/>
</dbReference>
<dbReference type="RefSeq" id="XP_047756219.1">
    <property type="nucleotide sequence ID" value="XM_047900582.1"/>
</dbReference>
<dbReference type="PANTHER" id="PTHR24324">
    <property type="entry name" value="HOMEOBOX PROTEIN HHEX"/>
    <property type="match status" value="1"/>
</dbReference>
<keyword evidence="1 4" id="KW-0238">DNA-binding</keyword>
<dbReference type="InterPro" id="IPR017970">
    <property type="entry name" value="Homeobox_CS"/>
</dbReference>
<sequence>MMALELHKRKMACREMERGSKNERWARAGACTATRSPPVGRVCVFQATISSGCIHRHSRGTAVSPVQQTPGLTMGTKTERSSSSPPGSYAFLNHSTDTVHNNLPPTADDRPSARQKRKRTSPEDQAVLEAAYQRDPKPDKAARVELVKSVALGEKEVQIWFQNRRQSSRRKSRPLLPHEVAQFHMSRAGGPPAGLPYNFDQEQHDAESSSHEQSQPSPRIARDAETSDYPARPLTPTAQNDCPAVGDTSSTQPCQVHDRVNADTGASIVRSLISSGAAASASHPAEQALPTAYVASRSGVPSLRQDPSDQISSPVSLHPTPARRLKKSASVVRLSLNAEGKAEIVTKDASSPSPPRPVQAAPTDLSASVSSTASIPTPRSLQRSFSGRSRDSRSWEFWCDKENRNSFETAAEKDASGSAAGAIGLLRSTSGRNALGSIPNKRNSLMPLQQPSSAKRPKLDHKRPSLQRSSTSMGRLQQSRSSQSLRNPPTLKHSAKSAYVKSTDSDKENWSPTSDEVIAERRGRRTQQRQGEDGGPREDDEVAAFMRGRKQGASAAGEDDLDCVQGLLSLSQGNWR</sequence>
<keyword evidence="3 4" id="KW-0539">Nucleus</keyword>
<keyword evidence="9" id="KW-1185">Reference proteome</keyword>
<feature type="compositionally biased region" description="Polar residues" evidence="6">
    <location>
        <begin position="365"/>
        <end position="382"/>
    </location>
</feature>
<dbReference type="GeneID" id="71981312"/>
<proteinExistence type="predicted"/>
<dbReference type="KEGG" id="ffu:CLAFUR5_01434"/>
<dbReference type="PROSITE" id="PS50071">
    <property type="entry name" value="HOMEOBOX_2"/>
    <property type="match status" value="1"/>
</dbReference>
<dbReference type="SUPFAM" id="SSF46689">
    <property type="entry name" value="Homeodomain-like"/>
    <property type="match status" value="1"/>
</dbReference>
<dbReference type="EMBL" id="CP090163">
    <property type="protein sequence ID" value="UJO11853.1"/>
    <property type="molecule type" value="Genomic_DNA"/>
</dbReference>
<dbReference type="CDD" id="cd00086">
    <property type="entry name" value="homeodomain"/>
    <property type="match status" value="1"/>
</dbReference>
<evidence type="ECO:0000256" key="6">
    <source>
        <dbReference type="SAM" id="MobiDB-lite"/>
    </source>
</evidence>
<dbReference type="Proteomes" id="UP000756132">
    <property type="component" value="Chromosome 1"/>
</dbReference>
<feature type="region of interest" description="Disordered" evidence="6">
    <location>
        <begin position="430"/>
        <end position="560"/>
    </location>
</feature>
<evidence type="ECO:0000256" key="3">
    <source>
        <dbReference type="ARBA" id="ARBA00023242"/>
    </source>
</evidence>
<feature type="domain" description="Homeobox" evidence="7">
    <location>
        <begin position="111"/>
        <end position="171"/>
    </location>
</feature>
<reference evidence="8" key="2">
    <citation type="journal article" date="2022" name="Microb. Genom.">
        <title>A chromosome-scale genome assembly of the tomato pathogen Cladosporium fulvum reveals a compartmentalized genome architecture and the presence of a dispensable chromosome.</title>
        <authorList>
            <person name="Zaccaron A.Z."/>
            <person name="Chen L.H."/>
            <person name="Samaras A."/>
            <person name="Stergiopoulos I."/>
        </authorList>
    </citation>
    <scope>NUCLEOTIDE SEQUENCE</scope>
    <source>
        <strain evidence="8">Race5_Kim</strain>
    </source>
</reference>
<feature type="compositionally biased region" description="Low complexity" evidence="6">
    <location>
        <begin position="475"/>
        <end position="486"/>
    </location>
</feature>
<reference evidence="8" key="1">
    <citation type="submission" date="2021-12" db="EMBL/GenBank/DDBJ databases">
        <authorList>
            <person name="Zaccaron A."/>
            <person name="Stergiopoulos I."/>
        </authorList>
    </citation>
    <scope>NUCLEOTIDE SEQUENCE</scope>
    <source>
        <strain evidence="8">Race5_Kim</strain>
    </source>
</reference>
<dbReference type="Pfam" id="PF00046">
    <property type="entry name" value="Homeodomain"/>
    <property type="match status" value="1"/>
</dbReference>
<evidence type="ECO:0000256" key="1">
    <source>
        <dbReference type="ARBA" id="ARBA00023125"/>
    </source>
</evidence>
<evidence type="ECO:0000256" key="2">
    <source>
        <dbReference type="ARBA" id="ARBA00023155"/>
    </source>
</evidence>
<evidence type="ECO:0000256" key="4">
    <source>
        <dbReference type="PROSITE-ProRule" id="PRU00108"/>
    </source>
</evidence>
<dbReference type="InterPro" id="IPR001356">
    <property type="entry name" value="HD"/>
</dbReference>
<dbReference type="OrthoDB" id="6159439at2759"/>
<dbReference type="Gene3D" id="1.10.10.60">
    <property type="entry name" value="Homeodomain-like"/>
    <property type="match status" value="1"/>
</dbReference>
<accession>A0A9Q8L6R0</accession>
<dbReference type="GO" id="GO:0005634">
    <property type="term" value="C:nucleus"/>
    <property type="evidence" value="ECO:0007669"/>
    <property type="project" value="UniProtKB-SubCell"/>
</dbReference>
<name>A0A9Q8L6R0_PASFU</name>
<feature type="region of interest" description="Disordered" evidence="6">
    <location>
        <begin position="185"/>
        <end position="255"/>
    </location>
</feature>
<dbReference type="AlphaFoldDB" id="A0A9Q8L6R0"/>
<evidence type="ECO:0000313" key="8">
    <source>
        <dbReference type="EMBL" id="UJO11853.1"/>
    </source>
</evidence>
<feature type="region of interest" description="Disordered" evidence="6">
    <location>
        <begin position="299"/>
        <end position="328"/>
    </location>
</feature>
<protein>
    <submittedName>
        <fullName evidence="8">Homeobox protein</fullName>
    </submittedName>
</protein>